<protein>
    <submittedName>
        <fullName evidence="6">Uncharacterized protein</fullName>
    </submittedName>
</protein>
<comment type="subcellular location">
    <subcellularLocation>
        <location evidence="1">Membrane</location>
        <topology evidence="1">Multi-pass membrane protein</topology>
    </subcellularLocation>
</comment>
<evidence type="ECO:0000256" key="3">
    <source>
        <dbReference type="ARBA" id="ARBA00022989"/>
    </source>
</evidence>
<keyword evidence="4 5" id="KW-0472">Membrane</keyword>
<evidence type="ECO:0000313" key="7">
    <source>
        <dbReference type="Proteomes" id="UP000308133"/>
    </source>
</evidence>
<keyword evidence="3 5" id="KW-1133">Transmembrane helix</keyword>
<evidence type="ECO:0000313" key="6">
    <source>
        <dbReference type="EMBL" id="TKX26835.1"/>
    </source>
</evidence>
<dbReference type="SUPFAM" id="SSF144083">
    <property type="entry name" value="Magnesium transport protein CorA, transmembrane region"/>
    <property type="match status" value="1"/>
</dbReference>
<proteinExistence type="predicted"/>
<dbReference type="EMBL" id="PTQR01000011">
    <property type="protein sequence ID" value="TKX26835.1"/>
    <property type="molecule type" value="Genomic_DNA"/>
</dbReference>
<evidence type="ECO:0000256" key="4">
    <source>
        <dbReference type="ARBA" id="ARBA00023136"/>
    </source>
</evidence>
<dbReference type="AlphaFoldDB" id="A0A4U7BA00"/>
<gene>
    <name evidence="6" type="ORF">C1H76_0990</name>
</gene>
<dbReference type="Gene3D" id="1.20.58.340">
    <property type="entry name" value="Magnesium transport protein CorA, transmembrane region"/>
    <property type="match status" value="1"/>
</dbReference>
<feature type="transmembrane region" description="Helical" evidence="5">
    <location>
        <begin position="429"/>
        <end position="450"/>
    </location>
</feature>
<reference evidence="6 7" key="1">
    <citation type="submission" date="2018-02" db="EMBL/GenBank/DDBJ databases">
        <title>Draft genome sequences of Elsinoe sp., causing black scab on jojoba.</title>
        <authorList>
            <person name="Stodart B."/>
            <person name="Jeffress S."/>
            <person name="Ash G."/>
            <person name="Arun Chinnappa K."/>
        </authorList>
    </citation>
    <scope>NUCLEOTIDE SEQUENCE [LARGE SCALE GENOMIC DNA]</scope>
    <source>
        <strain evidence="6 7">Hillstone_2</strain>
    </source>
</reference>
<feature type="transmembrane region" description="Helical" evidence="5">
    <location>
        <begin position="395"/>
        <end position="417"/>
    </location>
</feature>
<dbReference type="InterPro" id="IPR045863">
    <property type="entry name" value="CorA_TM1_TM2"/>
</dbReference>
<dbReference type="GO" id="GO:0016020">
    <property type="term" value="C:membrane"/>
    <property type="evidence" value="ECO:0007669"/>
    <property type="project" value="UniProtKB-SubCell"/>
</dbReference>
<comment type="caution">
    <text evidence="6">The sequence shown here is derived from an EMBL/GenBank/DDBJ whole genome shotgun (WGS) entry which is preliminary data.</text>
</comment>
<evidence type="ECO:0000256" key="5">
    <source>
        <dbReference type="SAM" id="Phobius"/>
    </source>
</evidence>
<dbReference type="Proteomes" id="UP000308133">
    <property type="component" value="Unassembled WGS sequence"/>
</dbReference>
<accession>A0A4U7BA00</accession>
<keyword evidence="2 5" id="KW-0812">Transmembrane</keyword>
<evidence type="ECO:0000256" key="2">
    <source>
        <dbReference type="ARBA" id="ARBA00022692"/>
    </source>
</evidence>
<evidence type="ECO:0000256" key="1">
    <source>
        <dbReference type="ARBA" id="ARBA00004141"/>
    </source>
</evidence>
<sequence length="485" mass="54333">MPFDATKSSKAACETLTARDEILDKNIFPSSAISASLAIHDLGYLQKIVSNDDNFSLQTKCDIFEVNEAGLGVWKLGLGDEDLLNYLQSDAKAAARYIFFDLEQDCSGTFDSTVSISQSSRQEIMRRLKVNPQFITFLLGLYAVNHIPPTGLDVLDNEGNLVAIDFICQQPRWGFRERIPPISTMASVHISTGTITCITTASARDPRLNTVRSRLTAAFTGEHILPSSLNNAESPFMLPCLITHECFMASDYRIVELAATLFRAVDTIDESGESKGTFARDNWKNLTITLHRVSQDADFLISSVEIGIMMMDAMYQTQAQLAIYSKQRYKAKQQEDALIFLKRALESRRRWLYNSKSKKDTAMNLVYNIVSQQDTEANITIARDTKNDSSSMKTIAVLTMVFLPASTMASFFGMCFFEDGKEGFSVDPNVWLFPALAIPTTLIVLLVWWLCHGVDSSQFMAAIKTRLRTVDKRKARVVKKVQDMV</sequence>
<name>A0A4U7BA00_9PEZI</name>
<organism evidence="6 7">
    <name type="scientific">Elsinoe australis</name>
    <dbReference type="NCBI Taxonomy" id="40998"/>
    <lineage>
        <taxon>Eukaryota</taxon>
        <taxon>Fungi</taxon>
        <taxon>Dikarya</taxon>
        <taxon>Ascomycota</taxon>
        <taxon>Pezizomycotina</taxon>
        <taxon>Dothideomycetes</taxon>
        <taxon>Dothideomycetidae</taxon>
        <taxon>Myriangiales</taxon>
        <taxon>Elsinoaceae</taxon>
        <taxon>Elsinoe</taxon>
    </lineage>
</organism>